<comment type="caution">
    <text evidence="1">The sequence shown here is derived from an EMBL/GenBank/DDBJ whole genome shotgun (WGS) entry which is preliminary data.</text>
</comment>
<accession>A0A8J2M0Q3</accession>
<reference evidence="1" key="1">
    <citation type="submission" date="2021-06" db="EMBL/GenBank/DDBJ databases">
        <authorList>
            <person name="Hodson N. C."/>
            <person name="Mongue J. A."/>
            <person name="Jaron S. K."/>
        </authorList>
    </citation>
    <scope>NUCLEOTIDE SEQUENCE</scope>
</reference>
<proteinExistence type="predicted"/>
<evidence type="ECO:0000313" key="1">
    <source>
        <dbReference type="EMBL" id="CAG7831516.1"/>
    </source>
</evidence>
<keyword evidence="2" id="KW-1185">Reference proteome</keyword>
<dbReference type="Proteomes" id="UP000708208">
    <property type="component" value="Unassembled WGS sequence"/>
</dbReference>
<evidence type="ECO:0000313" key="2">
    <source>
        <dbReference type="Proteomes" id="UP000708208"/>
    </source>
</evidence>
<dbReference type="EMBL" id="CAJVCH010560848">
    <property type="protein sequence ID" value="CAG7831516.1"/>
    <property type="molecule type" value="Genomic_DNA"/>
</dbReference>
<sequence length="127" mass="15025">MSNRSYKRWTDLEIGALLNYMIESIQGRGYFGPKSPRYYQKLIQELQLEVTPKMLQNKIQRIKSKYRNFVLWKKTVQIQGEYDIAVASKRKFKWYVESEKIWGKDISIHPPYVSPATTIGLLYKSLA</sequence>
<protein>
    <submittedName>
        <fullName evidence="1">Uncharacterized protein</fullName>
    </submittedName>
</protein>
<organism evidence="1 2">
    <name type="scientific">Allacma fusca</name>
    <dbReference type="NCBI Taxonomy" id="39272"/>
    <lineage>
        <taxon>Eukaryota</taxon>
        <taxon>Metazoa</taxon>
        <taxon>Ecdysozoa</taxon>
        <taxon>Arthropoda</taxon>
        <taxon>Hexapoda</taxon>
        <taxon>Collembola</taxon>
        <taxon>Symphypleona</taxon>
        <taxon>Sminthuridae</taxon>
        <taxon>Allacma</taxon>
    </lineage>
</organism>
<name>A0A8J2M0Q3_9HEXA</name>
<gene>
    <name evidence="1" type="ORF">AFUS01_LOCUS41257</name>
</gene>
<dbReference type="AlphaFoldDB" id="A0A8J2M0Q3"/>